<protein>
    <recommendedName>
        <fullName evidence="4">CobQ/CobB/MinD/ParA nucleotide binding domain-containing protein</fullName>
    </recommendedName>
</protein>
<name>A0A2V3DRV3_9MICC</name>
<feature type="domain" description="CobQ/CobB/MinD/ParA nucleotide binding" evidence="4">
    <location>
        <begin position="328"/>
        <end position="552"/>
    </location>
</feature>
<dbReference type="GO" id="GO:0016887">
    <property type="term" value="F:ATP hydrolysis activity"/>
    <property type="evidence" value="ECO:0007669"/>
    <property type="project" value="TreeGrafter"/>
</dbReference>
<comment type="caution">
    <text evidence="5">The sequence shown here is derived from an EMBL/GenBank/DDBJ whole genome shotgun (WGS) entry which is preliminary data.</text>
</comment>
<dbReference type="Gene3D" id="3.40.50.300">
    <property type="entry name" value="P-loop containing nucleotide triphosphate hydrolases"/>
    <property type="match status" value="1"/>
</dbReference>
<feature type="compositionally biased region" description="Basic and acidic residues" evidence="3">
    <location>
        <begin position="220"/>
        <end position="237"/>
    </location>
</feature>
<dbReference type="InterPro" id="IPR050625">
    <property type="entry name" value="ParA/MinD_ATPase"/>
</dbReference>
<evidence type="ECO:0000259" key="4">
    <source>
        <dbReference type="Pfam" id="PF01656"/>
    </source>
</evidence>
<feature type="compositionally biased region" description="Low complexity" evidence="3">
    <location>
        <begin position="277"/>
        <end position="299"/>
    </location>
</feature>
<keyword evidence="2" id="KW-0067">ATP-binding</keyword>
<keyword evidence="6" id="KW-1185">Reference proteome</keyword>
<proteinExistence type="predicted"/>
<gene>
    <name evidence="5" type="ORF">CVS29_11755</name>
</gene>
<dbReference type="PANTHER" id="PTHR43384:SF6">
    <property type="entry name" value="SEPTUM SITE-DETERMINING PROTEIN MIND HOMOLOG, CHLOROPLASTIC"/>
    <property type="match status" value="1"/>
</dbReference>
<dbReference type="Pfam" id="PF01656">
    <property type="entry name" value="CbiA"/>
    <property type="match status" value="1"/>
</dbReference>
<sequence>MSPVTVVAVGDTPAAVIAELENNRGALHIVRRCPELAELLAACQNGLAQAAVVAEGADELSATLVDRLAAVGVSVVAVATTAEAAQRLRSIGAGVVTEHVSAELLAQVVTAAVQSRKQLDGAGGYAVPARAPTDVAASRGAHASTPTKPQADAMALTAAPESTAPATPEHLDATGEEAGHNAVKHNAVKHNTVKHNTADTTDPTQHASLWERTRRRLRRRDWTQEDETKPETTKETETDPSPGSTPLPRPTPDPPKSALHKPDPLKPALSRPSQSKPALSRAAPSAPEPATAPAALSSPAAAPAVTAEATPALPGRTGMLVALWGPIGSPGRTTVAINLAAEQAAAGRSVLVIDADSYGASIGAALGLLEESASFAQACRAADQGTLSAVRFTNILTKVVFSAGTFSLLTGLTRADRWPELRAAAVARVVALARESADLVVVDCGFSLENDEELSYDTVAPRRNGATLTVLAQADIIYAVGSGDPVGIPRLIRGMNELQAAFPAARIDVVVNKVRRQAAGRAPEKALAQAWERFGPTAPIRHFLPWDPEITDRALLEGRLLLEVAPDSPLRRGISRIDCAAVQENSESAVTSTTAALQNQG</sequence>
<evidence type="ECO:0000313" key="6">
    <source>
        <dbReference type="Proteomes" id="UP000246303"/>
    </source>
</evidence>
<dbReference type="PANTHER" id="PTHR43384">
    <property type="entry name" value="SEPTUM SITE-DETERMINING PROTEIN MIND HOMOLOG, CHLOROPLASTIC-RELATED"/>
    <property type="match status" value="1"/>
</dbReference>
<dbReference type="GO" id="GO:0009898">
    <property type="term" value="C:cytoplasmic side of plasma membrane"/>
    <property type="evidence" value="ECO:0007669"/>
    <property type="project" value="TreeGrafter"/>
</dbReference>
<dbReference type="GO" id="GO:0005524">
    <property type="term" value="F:ATP binding"/>
    <property type="evidence" value="ECO:0007669"/>
    <property type="project" value="UniProtKB-KW"/>
</dbReference>
<dbReference type="RefSeq" id="WP_110106539.1">
    <property type="nucleotide sequence ID" value="NZ_JACBZZ010000001.1"/>
</dbReference>
<accession>A0A2V3DRV3</accession>
<feature type="compositionally biased region" description="Polar residues" evidence="3">
    <location>
        <begin position="194"/>
        <end position="207"/>
    </location>
</feature>
<dbReference type="Proteomes" id="UP000246303">
    <property type="component" value="Unassembled WGS sequence"/>
</dbReference>
<evidence type="ECO:0000256" key="3">
    <source>
        <dbReference type="SAM" id="MobiDB-lite"/>
    </source>
</evidence>
<keyword evidence="1" id="KW-0547">Nucleotide-binding</keyword>
<dbReference type="OrthoDB" id="3217709at2"/>
<dbReference type="GO" id="GO:0051782">
    <property type="term" value="P:negative regulation of cell division"/>
    <property type="evidence" value="ECO:0007669"/>
    <property type="project" value="TreeGrafter"/>
</dbReference>
<dbReference type="InterPro" id="IPR027417">
    <property type="entry name" value="P-loop_NTPase"/>
</dbReference>
<dbReference type="SUPFAM" id="SSF52540">
    <property type="entry name" value="P-loop containing nucleoside triphosphate hydrolases"/>
    <property type="match status" value="1"/>
</dbReference>
<evidence type="ECO:0000256" key="2">
    <source>
        <dbReference type="ARBA" id="ARBA00022840"/>
    </source>
</evidence>
<evidence type="ECO:0000256" key="1">
    <source>
        <dbReference type="ARBA" id="ARBA00022741"/>
    </source>
</evidence>
<dbReference type="AlphaFoldDB" id="A0A2V3DRV3"/>
<dbReference type="GO" id="GO:0005829">
    <property type="term" value="C:cytosol"/>
    <property type="evidence" value="ECO:0007669"/>
    <property type="project" value="TreeGrafter"/>
</dbReference>
<organism evidence="5 6">
    <name type="scientific">Arthrobacter psychrochitiniphilus</name>
    <dbReference type="NCBI Taxonomy" id="291045"/>
    <lineage>
        <taxon>Bacteria</taxon>
        <taxon>Bacillati</taxon>
        <taxon>Actinomycetota</taxon>
        <taxon>Actinomycetes</taxon>
        <taxon>Micrococcales</taxon>
        <taxon>Micrococcaceae</taxon>
        <taxon>Arthrobacter</taxon>
    </lineage>
</organism>
<dbReference type="EMBL" id="QHLZ01000007">
    <property type="protein sequence ID" value="PXA64874.1"/>
    <property type="molecule type" value="Genomic_DNA"/>
</dbReference>
<dbReference type="InterPro" id="IPR002586">
    <property type="entry name" value="CobQ/CobB/MinD/ParA_Nub-bd_dom"/>
</dbReference>
<evidence type="ECO:0000313" key="5">
    <source>
        <dbReference type="EMBL" id="PXA64874.1"/>
    </source>
</evidence>
<feature type="region of interest" description="Disordered" evidence="3">
    <location>
        <begin position="192"/>
        <end position="299"/>
    </location>
</feature>
<feature type="compositionally biased region" description="Pro residues" evidence="3">
    <location>
        <begin position="243"/>
        <end position="255"/>
    </location>
</feature>
<reference evidence="5 6" key="1">
    <citation type="submission" date="2018-05" db="EMBL/GenBank/DDBJ databases">
        <title>Genetic diversity of glacier-inhabiting Cryobacterium bacteria in China and description of Cryobacterium mengkeensis sp. nov. and Arthrobacter glacialis sp. nov.</title>
        <authorList>
            <person name="Liu Q."/>
            <person name="Xin Y.-H."/>
        </authorList>
    </citation>
    <scope>NUCLEOTIDE SEQUENCE [LARGE SCALE GENOMIC DNA]</scope>
    <source>
        <strain evidence="5 6">GP3</strain>
    </source>
</reference>